<dbReference type="PANTHER" id="PTHR43179:SF12">
    <property type="entry name" value="GALACTOFURANOSYLTRANSFERASE GLFT2"/>
    <property type="match status" value="1"/>
</dbReference>
<comment type="caution">
    <text evidence="5">The sequence shown here is derived from an EMBL/GenBank/DDBJ whole genome shotgun (WGS) entry which is preliminary data.</text>
</comment>
<dbReference type="InterPro" id="IPR001173">
    <property type="entry name" value="Glyco_trans_2-like"/>
</dbReference>
<evidence type="ECO:0000313" key="5">
    <source>
        <dbReference type="EMBL" id="RHG65680.1"/>
    </source>
</evidence>
<dbReference type="Pfam" id="PF00535">
    <property type="entry name" value="Glycos_transf_2"/>
    <property type="match status" value="1"/>
</dbReference>
<dbReference type="Gene3D" id="3.90.550.10">
    <property type="entry name" value="Spore Coat Polysaccharide Biosynthesis Protein SpsA, Chain A"/>
    <property type="match status" value="1"/>
</dbReference>
<gene>
    <name evidence="5" type="ORF">DW250_07930</name>
</gene>
<sequence length="298" mass="35468">MINSLSILIPTYNNVCLELVKSLQAQAAALPDFEYEILVADDGSTDRLTIYENREIRSLPYCRYIEREKNVGRAAIRNFLAEEALHPWLLFIDSNMQVIHPQYLTTYLQSEESDVIYGGYQIKRNDEKYQHNLRYIFECIGTQNADYKQRQANPYGDFHTSNFMVRQDIMLQYPLDERFITYGYEDVLWGKTLQENQIKILHVDNTLGYENFIGNMSFLYKTEESLRTLNQFKEELQGYSKVLDYALKMKRWHLYPFCQKLYPLLSLPIKARLTGNKPSIFWFNIYKLLYYIHLDRNI</sequence>
<dbReference type="PANTHER" id="PTHR43179">
    <property type="entry name" value="RHAMNOSYLTRANSFERASE WBBL"/>
    <property type="match status" value="1"/>
</dbReference>
<reference evidence="5 6" key="1">
    <citation type="submission" date="2018-08" db="EMBL/GenBank/DDBJ databases">
        <title>A genome reference for cultivated species of the human gut microbiota.</title>
        <authorList>
            <person name="Zou Y."/>
            <person name="Xue W."/>
            <person name="Luo G."/>
        </authorList>
    </citation>
    <scope>NUCLEOTIDE SEQUENCE [LARGE SCALE GENOMIC DNA]</scope>
    <source>
        <strain evidence="5 6">AM22-1</strain>
    </source>
</reference>
<dbReference type="EMBL" id="QRIN01000028">
    <property type="protein sequence ID" value="RHG65680.1"/>
    <property type="molecule type" value="Genomic_DNA"/>
</dbReference>
<protein>
    <submittedName>
        <fullName evidence="5">Glycosyltransferase family 2 protein</fullName>
    </submittedName>
</protein>
<comment type="similarity">
    <text evidence="1">Belongs to the glycosyltransferase 2 family.</text>
</comment>
<dbReference type="SUPFAM" id="SSF53448">
    <property type="entry name" value="Nucleotide-diphospho-sugar transferases"/>
    <property type="match status" value="1"/>
</dbReference>
<dbReference type="AlphaFoldDB" id="A0A3R6E3T4"/>
<proteinExistence type="inferred from homology"/>
<dbReference type="Proteomes" id="UP000286501">
    <property type="component" value="Unassembled WGS sequence"/>
</dbReference>
<accession>A0A3R6E3T4</accession>
<name>A0A3R6E3T4_9BACT</name>
<evidence type="ECO:0000256" key="1">
    <source>
        <dbReference type="ARBA" id="ARBA00006739"/>
    </source>
</evidence>
<keyword evidence="2" id="KW-0328">Glycosyltransferase</keyword>
<keyword evidence="3 5" id="KW-0808">Transferase</keyword>
<dbReference type="GO" id="GO:0016757">
    <property type="term" value="F:glycosyltransferase activity"/>
    <property type="evidence" value="ECO:0007669"/>
    <property type="project" value="UniProtKB-KW"/>
</dbReference>
<evidence type="ECO:0000313" key="6">
    <source>
        <dbReference type="Proteomes" id="UP000286501"/>
    </source>
</evidence>
<evidence type="ECO:0000256" key="3">
    <source>
        <dbReference type="ARBA" id="ARBA00022679"/>
    </source>
</evidence>
<organism evidence="5 6">
    <name type="scientific">Segatella copri</name>
    <dbReference type="NCBI Taxonomy" id="165179"/>
    <lineage>
        <taxon>Bacteria</taxon>
        <taxon>Pseudomonadati</taxon>
        <taxon>Bacteroidota</taxon>
        <taxon>Bacteroidia</taxon>
        <taxon>Bacteroidales</taxon>
        <taxon>Prevotellaceae</taxon>
        <taxon>Segatella</taxon>
    </lineage>
</organism>
<evidence type="ECO:0000259" key="4">
    <source>
        <dbReference type="Pfam" id="PF00535"/>
    </source>
</evidence>
<feature type="domain" description="Glycosyltransferase 2-like" evidence="4">
    <location>
        <begin position="6"/>
        <end position="169"/>
    </location>
</feature>
<dbReference type="RefSeq" id="WP_118200872.1">
    <property type="nucleotide sequence ID" value="NZ_QRIE01000025.1"/>
</dbReference>
<dbReference type="InterPro" id="IPR029044">
    <property type="entry name" value="Nucleotide-diphossugar_trans"/>
</dbReference>
<evidence type="ECO:0000256" key="2">
    <source>
        <dbReference type="ARBA" id="ARBA00022676"/>
    </source>
</evidence>